<gene>
    <name evidence="10" type="ORF">HII30_11330</name>
</gene>
<evidence type="ECO:0000256" key="4">
    <source>
        <dbReference type="ARBA" id="ARBA00022679"/>
    </source>
</evidence>
<keyword evidence="6 8" id="KW-1133">Transmembrane helix</keyword>
<keyword evidence="3" id="KW-0328">Glycosyltransferase</keyword>
<feature type="transmembrane region" description="Helical" evidence="8">
    <location>
        <begin position="122"/>
        <end position="143"/>
    </location>
</feature>
<feature type="transmembrane region" description="Helical" evidence="8">
    <location>
        <begin position="295"/>
        <end position="313"/>
    </location>
</feature>
<protein>
    <submittedName>
        <fullName evidence="10">Glycosyltransferase family 39 protein</fullName>
    </submittedName>
</protein>
<feature type="domain" description="Glycosyltransferase RgtA/B/C/D-like" evidence="9">
    <location>
        <begin position="71"/>
        <end position="228"/>
    </location>
</feature>
<evidence type="ECO:0000256" key="2">
    <source>
        <dbReference type="ARBA" id="ARBA00022475"/>
    </source>
</evidence>
<dbReference type="EMBL" id="JABBPN010000009">
    <property type="protein sequence ID" value="NMO96362.1"/>
    <property type="molecule type" value="Genomic_DNA"/>
</dbReference>
<organism evidence="10 11">
    <name type="scientific">Paenibacillus lemnae</name>
    <dbReference type="NCBI Taxonomy" id="1330551"/>
    <lineage>
        <taxon>Bacteria</taxon>
        <taxon>Bacillati</taxon>
        <taxon>Bacillota</taxon>
        <taxon>Bacilli</taxon>
        <taxon>Bacillales</taxon>
        <taxon>Paenibacillaceae</taxon>
        <taxon>Paenibacillus</taxon>
    </lineage>
</organism>
<keyword evidence="2" id="KW-1003">Cell membrane</keyword>
<accession>A0A848M8F3</accession>
<dbReference type="Proteomes" id="UP000565468">
    <property type="component" value="Unassembled WGS sequence"/>
</dbReference>
<evidence type="ECO:0000256" key="7">
    <source>
        <dbReference type="ARBA" id="ARBA00023136"/>
    </source>
</evidence>
<evidence type="ECO:0000313" key="10">
    <source>
        <dbReference type="EMBL" id="NMO96362.1"/>
    </source>
</evidence>
<keyword evidence="5 8" id="KW-0812">Transmembrane</keyword>
<feature type="transmembrane region" description="Helical" evidence="8">
    <location>
        <begin position="208"/>
        <end position="229"/>
    </location>
</feature>
<dbReference type="AlphaFoldDB" id="A0A848M8F3"/>
<dbReference type="GO" id="GO:0016763">
    <property type="term" value="F:pentosyltransferase activity"/>
    <property type="evidence" value="ECO:0007669"/>
    <property type="project" value="TreeGrafter"/>
</dbReference>
<evidence type="ECO:0000256" key="6">
    <source>
        <dbReference type="ARBA" id="ARBA00022989"/>
    </source>
</evidence>
<feature type="transmembrane region" description="Helical" evidence="8">
    <location>
        <begin position="96"/>
        <end position="116"/>
    </location>
</feature>
<proteinExistence type="predicted"/>
<dbReference type="PANTHER" id="PTHR33908:SF11">
    <property type="entry name" value="MEMBRANE PROTEIN"/>
    <property type="match status" value="1"/>
</dbReference>
<dbReference type="Pfam" id="PF13231">
    <property type="entry name" value="PMT_2"/>
    <property type="match status" value="1"/>
</dbReference>
<sequence>MFSIWSLNRLNRKALLGLIVVVFLMSCLLVAAGDSRNPKAAVIEMEQQYMINAALISHAGEGSEASSVVMPGVPLMIAGLIKIFGEDGGAFTAYRIIQCLLHAVSVYLIFVLARYMFNTTTAFLACVIYALYWPAYGVVRLILPDTTMQTLMLLLVCAVIAALELKQYSWYAAAGVLTALVACFNLQALLYPAVFLVLWYIYRSPWTYIIRGTLLVAAGYLLVLSPWWLSFPLFEKLMYLPGPWNLAPLWLDARFIEGNPLVHFFRSIFGGLSTRYAGRFSDPDTRRVVQSALDFVRLVLLYAGVAGLVWSVWKYRLKRQLPVLLTLAYFIAAEGAVPSLDGTGFPYGVFILLYTAFLANKAIVYGHKSSLHRSLERDR</sequence>
<reference evidence="10 11" key="1">
    <citation type="submission" date="2020-04" db="EMBL/GenBank/DDBJ databases">
        <title>Paenibacillus algicola sp. nov., a novel marine bacterium producing alginate lyase.</title>
        <authorList>
            <person name="Huang H."/>
        </authorList>
    </citation>
    <scope>NUCLEOTIDE SEQUENCE [LARGE SCALE GENOMIC DNA]</scope>
    <source>
        <strain evidence="10 11">L7-75</strain>
    </source>
</reference>
<keyword evidence="4 10" id="KW-0808">Transferase</keyword>
<dbReference type="RefSeq" id="WP_169505245.1">
    <property type="nucleotide sequence ID" value="NZ_JABBPN010000009.1"/>
</dbReference>
<dbReference type="InterPro" id="IPR038731">
    <property type="entry name" value="RgtA/B/C-like"/>
</dbReference>
<comment type="subcellular location">
    <subcellularLocation>
        <location evidence="1">Cell membrane</location>
        <topology evidence="1">Multi-pass membrane protein</topology>
    </subcellularLocation>
</comment>
<feature type="transmembrane region" description="Helical" evidence="8">
    <location>
        <begin position="176"/>
        <end position="201"/>
    </location>
</feature>
<evidence type="ECO:0000313" key="11">
    <source>
        <dbReference type="Proteomes" id="UP000565468"/>
    </source>
</evidence>
<dbReference type="GO" id="GO:0009103">
    <property type="term" value="P:lipopolysaccharide biosynthetic process"/>
    <property type="evidence" value="ECO:0007669"/>
    <property type="project" value="UniProtKB-ARBA"/>
</dbReference>
<dbReference type="PANTHER" id="PTHR33908">
    <property type="entry name" value="MANNOSYLTRANSFERASE YKCB-RELATED"/>
    <property type="match status" value="1"/>
</dbReference>
<evidence type="ECO:0000256" key="5">
    <source>
        <dbReference type="ARBA" id="ARBA00022692"/>
    </source>
</evidence>
<feature type="transmembrane region" description="Helical" evidence="8">
    <location>
        <begin position="150"/>
        <end position="170"/>
    </location>
</feature>
<dbReference type="GO" id="GO:0005886">
    <property type="term" value="C:plasma membrane"/>
    <property type="evidence" value="ECO:0007669"/>
    <property type="project" value="UniProtKB-SubCell"/>
</dbReference>
<keyword evidence="11" id="KW-1185">Reference proteome</keyword>
<evidence type="ECO:0000256" key="1">
    <source>
        <dbReference type="ARBA" id="ARBA00004651"/>
    </source>
</evidence>
<feature type="transmembrane region" description="Helical" evidence="8">
    <location>
        <begin position="344"/>
        <end position="364"/>
    </location>
</feature>
<evidence type="ECO:0000259" key="9">
    <source>
        <dbReference type="Pfam" id="PF13231"/>
    </source>
</evidence>
<keyword evidence="7 8" id="KW-0472">Membrane</keyword>
<name>A0A848M8F3_PAELE</name>
<comment type="caution">
    <text evidence="10">The sequence shown here is derived from an EMBL/GenBank/DDBJ whole genome shotgun (WGS) entry which is preliminary data.</text>
</comment>
<evidence type="ECO:0000256" key="8">
    <source>
        <dbReference type="SAM" id="Phobius"/>
    </source>
</evidence>
<dbReference type="InterPro" id="IPR050297">
    <property type="entry name" value="LipidA_mod_glycosyltrf_83"/>
</dbReference>
<evidence type="ECO:0000256" key="3">
    <source>
        <dbReference type="ARBA" id="ARBA00022676"/>
    </source>
</evidence>